<keyword evidence="6 8" id="KW-0472">Membrane</keyword>
<feature type="transmembrane region" description="Helical" evidence="8">
    <location>
        <begin position="21"/>
        <end position="40"/>
    </location>
</feature>
<dbReference type="Pfam" id="PF01757">
    <property type="entry name" value="Acyl_transf_3"/>
    <property type="match status" value="1"/>
</dbReference>
<keyword evidence="5 8" id="KW-1133">Transmembrane helix</keyword>
<comment type="similarity">
    <text evidence="2">Belongs to the acyltransferase 3 family.</text>
</comment>
<dbReference type="GO" id="GO:0009246">
    <property type="term" value="P:enterobacterial common antigen biosynthetic process"/>
    <property type="evidence" value="ECO:0007669"/>
    <property type="project" value="TreeGrafter"/>
</dbReference>
<feature type="transmembrane region" description="Helical" evidence="8">
    <location>
        <begin position="326"/>
        <end position="347"/>
    </location>
</feature>
<evidence type="ECO:0000256" key="5">
    <source>
        <dbReference type="ARBA" id="ARBA00022989"/>
    </source>
</evidence>
<dbReference type="EMBL" id="WBVT01000012">
    <property type="protein sequence ID" value="KAB7790459.1"/>
    <property type="molecule type" value="Genomic_DNA"/>
</dbReference>
<sequence>MGTTNTKRTNKKQSSDGSINIRAVLAVLVIIYHSSMIYTYPGRAYVTHRHLAIGGPGTPVAAVIGVSFVSMMPLFFALAGSSMVYTLRKSTSYAVLLRKKFYRLVIPWLFIGLCWSIPLRFAAHHPQFKGVSFGRILWETFITGNFSDNLWFLQVLFLMYVVMGLPYHLFKLTDRGDIAAVVWAVIVFAAAVLGGHALEAHNATSKAVSSFIAYLPFFVAGLLLHRQQDRLREAWVSLRVRIAIIVVLAVVYAATVVIALRGADGLTIMYARSIACMPVPIAIAMLIPKRTNWLLKTIGKNLMALYLMHLPLAYLSFAYWPDINPALMLAINIVGFATVVMLIAELLRRLGLGVLLGEKGYNWKTLLGGADSAASGTAGAGSATGEAPATDEIPTAGEVPAAGEPPTAGEAPDPTQRP</sequence>
<feature type="region of interest" description="Disordered" evidence="7">
    <location>
        <begin position="374"/>
        <end position="418"/>
    </location>
</feature>
<evidence type="ECO:0000256" key="1">
    <source>
        <dbReference type="ARBA" id="ARBA00004651"/>
    </source>
</evidence>
<evidence type="ECO:0000313" key="11">
    <source>
        <dbReference type="Proteomes" id="UP000441772"/>
    </source>
</evidence>
<keyword evidence="4 8" id="KW-0812">Transmembrane</keyword>
<dbReference type="RefSeq" id="WP_152234401.1">
    <property type="nucleotide sequence ID" value="NZ_JBHSKZ010000008.1"/>
</dbReference>
<feature type="transmembrane region" description="Helical" evidence="8">
    <location>
        <begin position="60"/>
        <end position="80"/>
    </location>
</feature>
<proteinExistence type="inferred from homology"/>
<dbReference type="PANTHER" id="PTHR40074">
    <property type="entry name" value="O-ACETYLTRANSFERASE WECH"/>
    <property type="match status" value="1"/>
</dbReference>
<dbReference type="InterPro" id="IPR002656">
    <property type="entry name" value="Acyl_transf_3_dom"/>
</dbReference>
<keyword evidence="10" id="KW-0012">Acyltransferase</keyword>
<feature type="transmembrane region" description="Helical" evidence="8">
    <location>
        <begin position="299"/>
        <end position="320"/>
    </location>
</feature>
<feature type="transmembrane region" description="Helical" evidence="8">
    <location>
        <begin position="177"/>
        <end position="195"/>
    </location>
</feature>
<evidence type="ECO:0000256" key="4">
    <source>
        <dbReference type="ARBA" id="ARBA00022692"/>
    </source>
</evidence>
<evidence type="ECO:0000256" key="8">
    <source>
        <dbReference type="SAM" id="Phobius"/>
    </source>
</evidence>
<accession>A0A6I1GM37</accession>
<evidence type="ECO:0000256" key="6">
    <source>
        <dbReference type="ARBA" id="ARBA00023136"/>
    </source>
</evidence>
<name>A0A6I1GM37_9BIFI</name>
<organism evidence="10 11">
    <name type="scientific">Bifidobacterium leontopitheci</name>
    <dbReference type="NCBI Taxonomy" id="2650774"/>
    <lineage>
        <taxon>Bacteria</taxon>
        <taxon>Bacillati</taxon>
        <taxon>Actinomycetota</taxon>
        <taxon>Actinomycetes</taxon>
        <taxon>Bifidobacteriales</taxon>
        <taxon>Bifidobacteriaceae</taxon>
        <taxon>Bifidobacterium</taxon>
    </lineage>
</organism>
<dbReference type="AlphaFoldDB" id="A0A6I1GM37"/>
<gene>
    <name evidence="10" type="ORF">F7D09_1055</name>
</gene>
<comment type="caution">
    <text evidence="10">The sequence shown here is derived from an EMBL/GenBank/DDBJ whole genome shotgun (WGS) entry which is preliminary data.</text>
</comment>
<feature type="transmembrane region" description="Helical" evidence="8">
    <location>
        <begin position="101"/>
        <end position="123"/>
    </location>
</feature>
<feature type="transmembrane region" description="Helical" evidence="8">
    <location>
        <begin position="151"/>
        <end position="170"/>
    </location>
</feature>
<feature type="domain" description="Acyltransferase 3" evidence="9">
    <location>
        <begin position="21"/>
        <end position="343"/>
    </location>
</feature>
<dbReference type="GO" id="GO:0016413">
    <property type="term" value="F:O-acetyltransferase activity"/>
    <property type="evidence" value="ECO:0007669"/>
    <property type="project" value="TreeGrafter"/>
</dbReference>
<protein>
    <submittedName>
        <fullName evidence="10">Acyltransferase</fullName>
    </submittedName>
</protein>
<evidence type="ECO:0000256" key="3">
    <source>
        <dbReference type="ARBA" id="ARBA00022475"/>
    </source>
</evidence>
<dbReference type="Proteomes" id="UP000441772">
    <property type="component" value="Unassembled WGS sequence"/>
</dbReference>
<reference evidence="10 11" key="1">
    <citation type="submission" date="2019-09" db="EMBL/GenBank/DDBJ databases">
        <title>Characterization of the phylogenetic diversity of two novel species belonging to the genus Bifidobacterium: Bifidobacterium cebidarum sp. nov. and Bifidobacterium leontopitheci sp. nov.</title>
        <authorList>
            <person name="Lugli G.A."/>
            <person name="Duranti S."/>
            <person name="Milani C."/>
            <person name="Turroni F."/>
            <person name="Ventura M."/>
        </authorList>
    </citation>
    <scope>NUCLEOTIDE SEQUENCE [LARGE SCALE GENOMIC DNA]</scope>
    <source>
        <strain evidence="10 11">LMG 31471</strain>
    </source>
</reference>
<feature type="transmembrane region" description="Helical" evidence="8">
    <location>
        <begin position="238"/>
        <end position="260"/>
    </location>
</feature>
<comment type="subcellular location">
    <subcellularLocation>
        <location evidence="1">Cell membrane</location>
        <topology evidence="1">Multi-pass membrane protein</topology>
    </subcellularLocation>
</comment>
<dbReference type="GO" id="GO:0005886">
    <property type="term" value="C:plasma membrane"/>
    <property type="evidence" value="ECO:0007669"/>
    <property type="project" value="UniProtKB-SubCell"/>
</dbReference>
<evidence type="ECO:0000313" key="10">
    <source>
        <dbReference type="EMBL" id="KAB7790459.1"/>
    </source>
</evidence>
<keyword evidence="10" id="KW-0808">Transferase</keyword>
<evidence type="ECO:0000256" key="7">
    <source>
        <dbReference type="SAM" id="MobiDB-lite"/>
    </source>
</evidence>
<evidence type="ECO:0000259" key="9">
    <source>
        <dbReference type="Pfam" id="PF01757"/>
    </source>
</evidence>
<dbReference type="PANTHER" id="PTHR40074:SF2">
    <property type="entry name" value="O-ACETYLTRANSFERASE WECH"/>
    <property type="match status" value="1"/>
</dbReference>
<feature type="transmembrane region" description="Helical" evidence="8">
    <location>
        <begin position="266"/>
        <end position="287"/>
    </location>
</feature>
<evidence type="ECO:0000256" key="2">
    <source>
        <dbReference type="ARBA" id="ARBA00007400"/>
    </source>
</evidence>
<keyword evidence="11" id="KW-1185">Reference proteome</keyword>
<feature type="transmembrane region" description="Helical" evidence="8">
    <location>
        <begin position="207"/>
        <end position="226"/>
    </location>
</feature>
<keyword evidence="3" id="KW-1003">Cell membrane</keyword>